<evidence type="ECO:0000259" key="17">
    <source>
        <dbReference type="Pfam" id="PF22461"/>
    </source>
</evidence>
<evidence type="ECO:0000313" key="18">
    <source>
        <dbReference type="EMBL" id="TDN81212.1"/>
    </source>
</evidence>
<dbReference type="RefSeq" id="WP_229668254.1">
    <property type="nucleotide sequence ID" value="NZ_BMLU01000008.1"/>
</dbReference>
<evidence type="ECO:0000256" key="4">
    <source>
        <dbReference type="ARBA" id="ARBA00022452"/>
    </source>
</evidence>
<proteinExistence type="inferred from homology"/>
<dbReference type="InterPro" id="IPR054765">
    <property type="entry name" value="SLBB_dom"/>
</dbReference>
<dbReference type="PROSITE" id="PS51257">
    <property type="entry name" value="PROKAR_LIPOPROTEIN"/>
    <property type="match status" value="1"/>
</dbReference>
<feature type="domain" description="SLBB" evidence="17">
    <location>
        <begin position="116"/>
        <end position="183"/>
    </location>
</feature>
<dbReference type="GO" id="GO:0015288">
    <property type="term" value="F:porin activity"/>
    <property type="evidence" value="ECO:0007669"/>
    <property type="project" value="UniProtKB-KW"/>
</dbReference>
<keyword evidence="12" id="KW-0564">Palmitate</keyword>
<dbReference type="InterPro" id="IPR003715">
    <property type="entry name" value="Poly_export_N"/>
</dbReference>
<protein>
    <submittedName>
        <fullName evidence="18">Polysaccharide export outer membrane protein</fullName>
    </submittedName>
</protein>
<evidence type="ECO:0000256" key="6">
    <source>
        <dbReference type="ARBA" id="ARBA00022692"/>
    </source>
</evidence>
<keyword evidence="19" id="KW-1185">Reference proteome</keyword>
<dbReference type="Gene3D" id="3.10.560.10">
    <property type="entry name" value="Outer membrane lipoprotein wza domain like"/>
    <property type="match status" value="1"/>
</dbReference>
<name>A0A4R6FIJ1_9SPHN</name>
<feature type="domain" description="Polysaccharide export protein N-terminal" evidence="16">
    <location>
        <begin position="38"/>
        <end position="110"/>
    </location>
</feature>
<keyword evidence="9" id="KW-0406">Ion transport</keyword>
<keyword evidence="6" id="KW-0812">Transmembrane</keyword>
<dbReference type="InterPro" id="IPR049712">
    <property type="entry name" value="Poly_export"/>
</dbReference>
<comment type="caution">
    <text evidence="18">The sequence shown here is derived from an EMBL/GenBank/DDBJ whole genome shotgun (WGS) entry which is preliminary data.</text>
</comment>
<evidence type="ECO:0000313" key="19">
    <source>
        <dbReference type="Proteomes" id="UP000295493"/>
    </source>
</evidence>
<evidence type="ECO:0000256" key="13">
    <source>
        <dbReference type="ARBA" id="ARBA00023237"/>
    </source>
</evidence>
<gene>
    <name evidence="18" type="ORF">EV664_108154</name>
</gene>
<comment type="subcellular location">
    <subcellularLocation>
        <location evidence="1">Cell outer membrane</location>
        <topology evidence="1">Multi-pass membrane protein</topology>
    </subcellularLocation>
</comment>
<dbReference type="Gene3D" id="3.30.1950.10">
    <property type="entry name" value="wza like domain"/>
    <property type="match status" value="1"/>
</dbReference>
<dbReference type="GO" id="GO:0046930">
    <property type="term" value="C:pore complex"/>
    <property type="evidence" value="ECO:0007669"/>
    <property type="project" value="UniProtKB-KW"/>
</dbReference>
<evidence type="ECO:0000256" key="2">
    <source>
        <dbReference type="ARBA" id="ARBA00009450"/>
    </source>
</evidence>
<comment type="similarity">
    <text evidence="2">Belongs to the BexD/CtrA/VexA family.</text>
</comment>
<keyword evidence="7 15" id="KW-0732">Signal</keyword>
<evidence type="ECO:0000256" key="7">
    <source>
        <dbReference type="ARBA" id="ARBA00022729"/>
    </source>
</evidence>
<dbReference type="GO" id="GO:0006811">
    <property type="term" value="P:monoatomic ion transport"/>
    <property type="evidence" value="ECO:0007669"/>
    <property type="project" value="UniProtKB-KW"/>
</dbReference>
<keyword evidence="11" id="KW-0472">Membrane</keyword>
<keyword evidence="10" id="KW-0626">Porin</keyword>
<dbReference type="Pfam" id="PF02563">
    <property type="entry name" value="Poly_export"/>
    <property type="match status" value="1"/>
</dbReference>
<keyword evidence="5" id="KW-0762">Sugar transport</keyword>
<keyword evidence="14" id="KW-0449">Lipoprotein</keyword>
<evidence type="ECO:0000256" key="14">
    <source>
        <dbReference type="ARBA" id="ARBA00023288"/>
    </source>
</evidence>
<dbReference type="PANTHER" id="PTHR33619">
    <property type="entry name" value="POLYSACCHARIDE EXPORT PROTEIN GFCE-RELATED"/>
    <property type="match status" value="1"/>
</dbReference>
<dbReference type="AlphaFoldDB" id="A0A4R6FIJ1"/>
<evidence type="ECO:0000256" key="10">
    <source>
        <dbReference type="ARBA" id="ARBA00023114"/>
    </source>
</evidence>
<dbReference type="Pfam" id="PF22461">
    <property type="entry name" value="SLBB_2"/>
    <property type="match status" value="1"/>
</dbReference>
<keyword evidence="4" id="KW-1134">Transmembrane beta strand</keyword>
<keyword evidence="8" id="KW-0625">Polysaccharide transport</keyword>
<evidence type="ECO:0000256" key="1">
    <source>
        <dbReference type="ARBA" id="ARBA00004571"/>
    </source>
</evidence>
<evidence type="ECO:0000256" key="11">
    <source>
        <dbReference type="ARBA" id="ARBA00023136"/>
    </source>
</evidence>
<accession>A0A4R6FIJ1</accession>
<sequence length="189" mass="20241">MKYWLVLICLFVSACVGNQAYPTAAPGAAAEDSAAVIADYQLAPSDKVRIAVFNEPTLSGEYVVGPNGSISFPLVGEVEAQGLTAAKLGATIQSKLANGFIKDPNVSVEVVSFRPIYVLGEVNKAGQYPYSAGLTVLNAISSAEGFTYRAQKKYVFITRSGASKEVRMEVTPSLRVYPGDTIRVAERYF</sequence>
<evidence type="ECO:0000256" key="12">
    <source>
        <dbReference type="ARBA" id="ARBA00023139"/>
    </source>
</evidence>
<evidence type="ECO:0000256" key="3">
    <source>
        <dbReference type="ARBA" id="ARBA00022448"/>
    </source>
</evidence>
<evidence type="ECO:0000256" key="15">
    <source>
        <dbReference type="SAM" id="SignalP"/>
    </source>
</evidence>
<evidence type="ECO:0000256" key="9">
    <source>
        <dbReference type="ARBA" id="ARBA00023065"/>
    </source>
</evidence>
<keyword evidence="13" id="KW-0998">Cell outer membrane</keyword>
<dbReference type="GO" id="GO:0009279">
    <property type="term" value="C:cell outer membrane"/>
    <property type="evidence" value="ECO:0007669"/>
    <property type="project" value="UniProtKB-SubCell"/>
</dbReference>
<dbReference type="PANTHER" id="PTHR33619:SF3">
    <property type="entry name" value="POLYSACCHARIDE EXPORT PROTEIN GFCE-RELATED"/>
    <property type="match status" value="1"/>
</dbReference>
<evidence type="ECO:0000256" key="5">
    <source>
        <dbReference type="ARBA" id="ARBA00022597"/>
    </source>
</evidence>
<feature type="chain" id="PRO_5020622121" evidence="15">
    <location>
        <begin position="21"/>
        <end position="189"/>
    </location>
</feature>
<organism evidence="18 19">
    <name type="scientific">Stakelama pacifica</name>
    <dbReference type="NCBI Taxonomy" id="517720"/>
    <lineage>
        <taxon>Bacteria</taxon>
        <taxon>Pseudomonadati</taxon>
        <taxon>Pseudomonadota</taxon>
        <taxon>Alphaproteobacteria</taxon>
        <taxon>Sphingomonadales</taxon>
        <taxon>Sphingomonadaceae</taxon>
        <taxon>Stakelama</taxon>
    </lineage>
</organism>
<reference evidence="18 19" key="1">
    <citation type="submission" date="2019-03" db="EMBL/GenBank/DDBJ databases">
        <title>Genomic Encyclopedia of Type Strains, Phase IV (KMG-IV): sequencing the most valuable type-strain genomes for metagenomic binning, comparative biology and taxonomic classification.</title>
        <authorList>
            <person name="Goeker M."/>
        </authorList>
    </citation>
    <scope>NUCLEOTIDE SEQUENCE [LARGE SCALE GENOMIC DNA]</scope>
    <source>
        <strain evidence="18 19">DSM 25059</strain>
    </source>
</reference>
<evidence type="ECO:0000256" key="8">
    <source>
        <dbReference type="ARBA" id="ARBA00023047"/>
    </source>
</evidence>
<dbReference type="EMBL" id="SNWD01000008">
    <property type="protein sequence ID" value="TDN81212.1"/>
    <property type="molecule type" value="Genomic_DNA"/>
</dbReference>
<feature type="signal peptide" evidence="15">
    <location>
        <begin position="1"/>
        <end position="20"/>
    </location>
</feature>
<keyword evidence="3" id="KW-0813">Transport</keyword>
<evidence type="ECO:0000259" key="16">
    <source>
        <dbReference type="Pfam" id="PF02563"/>
    </source>
</evidence>
<dbReference type="GO" id="GO:0015159">
    <property type="term" value="F:polysaccharide transmembrane transporter activity"/>
    <property type="evidence" value="ECO:0007669"/>
    <property type="project" value="InterPro"/>
</dbReference>
<dbReference type="Proteomes" id="UP000295493">
    <property type="component" value="Unassembled WGS sequence"/>
</dbReference>